<dbReference type="RefSeq" id="WP_210801368.1">
    <property type="nucleotide sequence ID" value="NZ_JAGQDE010000005.1"/>
</dbReference>
<sequence length="131" mass="13511">MTPLRLPPGTDLKAGLLALLADPAWAGGAFVVAGIGSLHDARLRLAAADAATEIAGPCELLSLQGTLSADGAHLHMALADAQGRVWGGHVLDGNRIRTTAELLLSPLPGWQLGRAPDPATGYAELVVQPRR</sequence>
<evidence type="ECO:0000313" key="2">
    <source>
        <dbReference type="EMBL" id="MBQ0958852.1"/>
    </source>
</evidence>
<name>A0A940YKT9_9BURK</name>
<accession>A0A940YKT9</accession>
<dbReference type="EMBL" id="JAGQDE010000005">
    <property type="protein sequence ID" value="MBQ0958852.1"/>
    <property type="molecule type" value="Genomic_DNA"/>
</dbReference>
<dbReference type="PANTHER" id="PTHR34988">
    <property type="entry name" value="PROTEIN, PUTATIVE-RELATED"/>
    <property type="match status" value="1"/>
</dbReference>
<protein>
    <submittedName>
        <fullName evidence="2">DUF296 domain-containing protein</fullName>
    </submittedName>
</protein>
<dbReference type="PROSITE" id="PS51742">
    <property type="entry name" value="PPC"/>
    <property type="match status" value="1"/>
</dbReference>
<keyword evidence="3" id="KW-1185">Reference proteome</keyword>
<proteinExistence type="predicted"/>
<evidence type="ECO:0000313" key="3">
    <source>
        <dbReference type="Proteomes" id="UP000678374"/>
    </source>
</evidence>
<comment type="caution">
    <text evidence="2">The sequence shown here is derived from an EMBL/GenBank/DDBJ whole genome shotgun (WGS) entry which is preliminary data.</text>
</comment>
<dbReference type="PANTHER" id="PTHR34988:SF1">
    <property type="entry name" value="DNA-BINDING PROTEIN"/>
    <property type="match status" value="1"/>
</dbReference>
<dbReference type="Proteomes" id="UP000678374">
    <property type="component" value="Unassembled WGS sequence"/>
</dbReference>
<dbReference type="SUPFAM" id="SSF117856">
    <property type="entry name" value="AF0104/ALDC/Ptd012-like"/>
    <property type="match status" value="1"/>
</dbReference>
<evidence type="ECO:0000259" key="1">
    <source>
        <dbReference type="PROSITE" id="PS51742"/>
    </source>
</evidence>
<dbReference type="AlphaFoldDB" id="A0A940YKT9"/>
<dbReference type="Pfam" id="PF03479">
    <property type="entry name" value="PCC"/>
    <property type="match status" value="1"/>
</dbReference>
<organism evidence="2 3">
    <name type="scientific">Ideonella aquatica</name>
    <dbReference type="NCBI Taxonomy" id="2824119"/>
    <lineage>
        <taxon>Bacteria</taxon>
        <taxon>Pseudomonadati</taxon>
        <taxon>Pseudomonadota</taxon>
        <taxon>Betaproteobacteria</taxon>
        <taxon>Burkholderiales</taxon>
        <taxon>Sphaerotilaceae</taxon>
        <taxon>Ideonella</taxon>
    </lineage>
</organism>
<feature type="domain" description="PPC" evidence="1">
    <location>
        <begin position="1"/>
        <end position="128"/>
    </location>
</feature>
<dbReference type="InterPro" id="IPR005175">
    <property type="entry name" value="PPC_dom"/>
</dbReference>
<gene>
    <name evidence="2" type="ORF">KAK06_07760</name>
</gene>
<reference evidence="2" key="1">
    <citation type="submission" date="2021-04" db="EMBL/GenBank/DDBJ databases">
        <title>The genome sequence of Ideonella sp. 4Y11.</title>
        <authorList>
            <person name="Liu Y."/>
        </authorList>
    </citation>
    <scope>NUCLEOTIDE SEQUENCE</scope>
    <source>
        <strain evidence="2">4Y11</strain>
    </source>
</reference>
<dbReference type="Gene3D" id="3.30.1330.80">
    <property type="entry name" value="Hypothetical protein, similar to alpha- acetolactate decarboxylase, domain 2"/>
    <property type="match status" value="1"/>
</dbReference>
<dbReference type="CDD" id="cd11378">
    <property type="entry name" value="DUF296"/>
    <property type="match status" value="1"/>
</dbReference>